<accession>A0A1M5NTW9</accession>
<dbReference type="InterPro" id="IPR013024">
    <property type="entry name" value="GGCT-like"/>
</dbReference>
<dbReference type="PANTHER" id="PTHR12192">
    <property type="entry name" value="CATION TRANSPORT PROTEIN CHAC-RELATED"/>
    <property type="match status" value="1"/>
</dbReference>
<dbReference type="SUPFAM" id="SSF110857">
    <property type="entry name" value="Gamma-glutamyl cyclotransferase-like"/>
    <property type="match status" value="1"/>
</dbReference>
<evidence type="ECO:0000256" key="2">
    <source>
        <dbReference type="ARBA" id="ARBA00023239"/>
    </source>
</evidence>
<dbReference type="OrthoDB" id="9795692at2"/>
<proteinExistence type="predicted"/>
<dbReference type="STRING" id="1508389.SAMN05444003_1593"/>
<dbReference type="Pfam" id="PF04752">
    <property type="entry name" value="ChaC"/>
    <property type="match status" value="1"/>
</dbReference>
<dbReference type="PANTHER" id="PTHR12192:SF2">
    <property type="entry name" value="GLUTATHIONE-SPECIFIC GAMMA-GLUTAMYLCYCLOTRANSFERASE 2"/>
    <property type="match status" value="1"/>
</dbReference>
<dbReference type="GO" id="GO:0061928">
    <property type="term" value="F:glutathione specific gamma-glutamylcyclotransferase activity"/>
    <property type="evidence" value="ECO:0007669"/>
    <property type="project" value="UniProtKB-EC"/>
</dbReference>
<dbReference type="EMBL" id="FQXB01000001">
    <property type="protein sequence ID" value="SHG93006.1"/>
    <property type="molecule type" value="Genomic_DNA"/>
</dbReference>
<evidence type="ECO:0000313" key="3">
    <source>
        <dbReference type="EMBL" id="SHG93006.1"/>
    </source>
</evidence>
<dbReference type="AlphaFoldDB" id="A0A1M5NTW9"/>
<dbReference type="CDD" id="cd06661">
    <property type="entry name" value="GGCT_like"/>
    <property type="match status" value="1"/>
</dbReference>
<sequence>MALWVFGYGSLLWDPGFEPVETRKAVLKDYHRSFCMLSIHYRGTEEKPGLVLALDQADGGQCTGVAFRAADEDADAVLAMLRERELISYAYYEDVVTVTDEGGHDIECVTYIINRDNEQYCHHDLETQAQLITRSTGTRGPNRDYLYNTKARLDALNIRDEDMTWLTNRVRELSQND</sequence>
<keyword evidence="4" id="KW-1185">Reference proteome</keyword>
<evidence type="ECO:0000313" key="4">
    <source>
        <dbReference type="Proteomes" id="UP000184074"/>
    </source>
</evidence>
<dbReference type="EC" id="4.3.2.7" evidence="1"/>
<dbReference type="RefSeq" id="WP_072900475.1">
    <property type="nucleotide sequence ID" value="NZ_FQXB01000001.1"/>
</dbReference>
<keyword evidence="2" id="KW-0456">Lyase</keyword>
<reference evidence="3 4" key="1">
    <citation type="submission" date="2016-11" db="EMBL/GenBank/DDBJ databases">
        <authorList>
            <person name="Jaros S."/>
            <person name="Januszkiewicz K."/>
            <person name="Wedrychowicz H."/>
        </authorList>
    </citation>
    <scope>NUCLEOTIDE SEQUENCE [LARGE SCALE GENOMIC DNA]</scope>
    <source>
        <strain evidence="3 4">DSM 28715</strain>
    </source>
</reference>
<dbReference type="Gene3D" id="3.10.490.10">
    <property type="entry name" value="Gamma-glutamyl cyclotransferase-like"/>
    <property type="match status" value="1"/>
</dbReference>
<protein>
    <recommendedName>
        <fullName evidence="1">glutathione-specific gamma-glutamylcyclotransferase</fullName>
        <ecNumber evidence="1">4.3.2.7</ecNumber>
    </recommendedName>
</protein>
<dbReference type="InterPro" id="IPR036568">
    <property type="entry name" value="GGCT-like_sf"/>
</dbReference>
<dbReference type="GO" id="GO:0005737">
    <property type="term" value="C:cytoplasm"/>
    <property type="evidence" value="ECO:0007669"/>
    <property type="project" value="TreeGrafter"/>
</dbReference>
<dbReference type="Proteomes" id="UP000184074">
    <property type="component" value="Unassembled WGS sequence"/>
</dbReference>
<name>A0A1M5NTW9_9RHOB</name>
<dbReference type="GO" id="GO:0006751">
    <property type="term" value="P:glutathione catabolic process"/>
    <property type="evidence" value="ECO:0007669"/>
    <property type="project" value="InterPro"/>
</dbReference>
<dbReference type="InterPro" id="IPR006840">
    <property type="entry name" value="ChaC"/>
</dbReference>
<organism evidence="3 4">
    <name type="scientific">Cognatiyoonia sediminum</name>
    <dbReference type="NCBI Taxonomy" id="1508389"/>
    <lineage>
        <taxon>Bacteria</taxon>
        <taxon>Pseudomonadati</taxon>
        <taxon>Pseudomonadota</taxon>
        <taxon>Alphaproteobacteria</taxon>
        <taxon>Rhodobacterales</taxon>
        <taxon>Paracoccaceae</taxon>
        <taxon>Cognatiyoonia</taxon>
    </lineage>
</organism>
<evidence type="ECO:0000256" key="1">
    <source>
        <dbReference type="ARBA" id="ARBA00012344"/>
    </source>
</evidence>
<gene>
    <name evidence="3" type="ORF">SAMN05444003_1593</name>
</gene>